<keyword evidence="3" id="KW-1185">Reference proteome</keyword>
<evidence type="ECO:0000256" key="1">
    <source>
        <dbReference type="SAM" id="MobiDB-lite"/>
    </source>
</evidence>
<feature type="region of interest" description="Disordered" evidence="1">
    <location>
        <begin position="21"/>
        <end position="72"/>
    </location>
</feature>
<dbReference type="EMBL" id="CAAGRJ010009693">
    <property type="protein sequence ID" value="VFV27228.1"/>
    <property type="molecule type" value="Genomic_DNA"/>
</dbReference>
<feature type="compositionally biased region" description="Basic and acidic residues" evidence="1">
    <location>
        <begin position="128"/>
        <end position="138"/>
    </location>
</feature>
<sequence length="189" mass="20485">MTSPTVRSPLTLLDPQVAVHSSGCKKEPGLKERNMRNRYPSTSQGGAARLTFPPHSLHPRTPSASFPDPTASPVVQPGAGGAGRNAADRTRSGGLGCLSGFSLLRSFLTCFQLPLSNHSSCPVGEGGETGRQRGRGDEGCPCQTQGQTSHGTESWQRRWDSKTQRCLKKVQLVMKERKRTEETPQWPFG</sequence>
<evidence type="ECO:0000313" key="3">
    <source>
        <dbReference type="Proteomes" id="UP000386466"/>
    </source>
</evidence>
<evidence type="ECO:0000313" key="2">
    <source>
        <dbReference type="EMBL" id="VFV27228.1"/>
    </source>
</evidence>
<feature type="compositionally biased region" description="Polar residues" evidence="1">
    <location>
        <begin position="142"/>
        <end position="154"/>
    </location>
</feature>
<feature type="compositionally biased region" description="Basic and acidic residues" evidence="1">
    <location>
        <begin position="24"/>
        <end position="35"/>
    </location>
</feature>
<accession>A0A485N5H0</accession>
<feature type="region of interest" description="Disordered" evidence="1">
    <location>
        <begin position="122"/>
        <end position="162"/>
    </location>
</feature>
<organism evidence="2 3">
    <name type="scientific">Lynx pardinus</name>
    <name type="common">Iberian lynx</name>
    <name type="synonym">Felis pardina</name>
    <dbReference type="NCBI Taxonomy" id="191816"/>
    <lineage>
        <taxon>Eukaryota</taxon>
        <taxon>Metazoa</taxon>
        <taxon>Chordata</taxon>
        <taxon>Craniata</taxon>
        <taxon>Vertebrata</taxon>
        <taxon>Euteleostomi</taxon>
        <taxon>Mammalia</taxon>
        <taxon>Eutheria</taxon>
        <taxon>Laurasiatheria</taxon>
        <taxon>Carnivora</taxon>
        <taxon>Feliformia</taxon>
        <taxon>Felidae</taxon>
        <taxon>Felinae</taxon>
        <taxon>Lynx</taxon>
    </lineage>
</organism>
<name>A0A485N5H0_LYNPA</name>
<proteinExistence type="predicted"/>
<gene>
    <name evidence="2" type="ORF">LYPA_23C019651</name>
</gene>
<dbReference type="AlphaFoldDB" id="A0A485N5H0"/>
<reference evidence="2 3" key="1">
    <citation type="submission" date="2019-01" db="EMBL/GenBank/DDBJ databases">
        <authorList>
            <person name="Alioto T."/>
            <person name="Alioto T."/>
        </authorList>
    </citation>
    <scope>NUCLEOTIDE SEQUENCE [LARGE SCALE GENOMIC DNA]</scope>
</reference>
<dbReference type="Proteomes" id="UP000386466">
    <property type="component" value="Unassembled WGS sequence"/>
</dbReference>
<protein>
    <submittedName>
        <fullName evidence="2">Uncharacterized protein</fullName>
    </submittedName>
</protein>